<evidence type="ECO:0000256" key="2">
    <source>
        <dbReference type="ARBA" id="ARBA00004651"/>
    </source>
</evidence>
<accession>A0A6P8ZET6</accession>
<dbReference type="PANTHER" id="PTHR12929">
    <property type="entry name" value="SOLUTE CARRIER FAMILY 52"/>
    <property type="match status" value="1"/>
</dbReference>
<feature type="transmembrane region" description="Helical" evidence="9">
    <location>
        <begin position="143"/>
        <end position="163"/>
    </location>
</feature>
<dbReference type="PANTHER" id="PTHR12929:SF10">
    <property type="entry name" value="RIBOFLAVIN TRANSPORTER"/>
    <property type="match status" value="1"/>
</dbReference>
<feature type="transmembrane region" description="Helical" evidence="9">
    <location>
        <begin position="356"/>
        <end position="378"/>
    </location>
</feature>
<evidence type="ECO:0000256" key="3">
    <source>
        <dbReference type="ARBA" id="ARBA00006366"/>
    </source>
</evidence>
<dbReference type="GO" id="GO:0005886">
    <property type="term" value="C:plasma membrane"/>
    <property type="evidence" value="ECO:0007669"/>
    <property type="project" value="UniProtKB-SubCell"/>
</dbReference>
<name>A0A6P8ZET6_DROAB</name>
<sequence length="487" mass="53134">MSSGTKNNGHSGAVYAVLSTPNDAGFGTRQFDRCANDESSELSAFFRRASRHIIANNKMELKAAGNAFKNRNWIVDLLAIFFGIGTWLGVNGSFIQLPLLVNEAPEGWSLPSYLSVMVQLGNLGPLLYTAFQKYSPWKLNDGWTIHAVLAIGTLSCIFTAFFYNKTATIMGNEHSVALFILTIFTAVNACTSSVLFMPYMGRFKEQYMVTYFIGEGLSGLLPSVTALIQGIGNTGSCVLVNVTETGEEIYEQETQPPLFDTKVFFLILFGLMVLSYIGYTLLHALPLSKKEYAQVTVSKGNKYEYGQDDNQPTKVEKLSRGQYIGMLLLMGAISLFSNGMFGSIQSYSSAPYGTRAYHLSATLSVIANPVACFLAMFLHFTSLRVIYVLSTLAAILTGYVFTTAVLSPYPPLYDQTIGMVLVVTAWTLVLGIVSYTKLGITTVMRAQGGQSLVWVGAITQLGSAIGAVSIFFAINYTRYFVAADTSC</sequence>
<feature type="transmembrane region" description="Helical" evidence="9">
    <location>
        <begin position="175"/>
        <end position="197"/>
    </location>
</feature>
<keyword evidence="7 9" id="KW-1133">Transmembrane helix</keyword>
<dbReference type="RefSeq" id="XP_034116967.2">
    <property type="nucleotide sequence ID" value="XM_034261076.2"/>
</dbReference>
<dbReference type="OrthoDB" id="9995836at2759"/>
<reference evidence="11" key="1">
    <citation type="submission" date="2025-08" db="UniProtKB">
        <authorList>
            <consortium name="RefSeq"/>
        </authorList>
    </citation>
    <scope>IDENTIFICATION</scope>
    <source>
        <strain evidence="11">15112-1751.03</strain>
        <tissue evidence="11">Whole Adult</tissue>
    </source>
</reference>
<evidence type="ECO:0000313" key="10">
    <source>
        <dbReference type="Proteomes" id="UP000515160"/>
    </source>
</evidence>
<dbReference type="AlphaFoldDB" id="A0A6P8ZET6"/>
<evidence type="ECO:0000256" key="9">
    <source>
        <dbReference type="RuleBase" id="RU368035"/>
    </source>
</evidence>
<evidence type="ECO:0000256" key="4">
    <source>
        <dbReference type="ARBA" id="ARBA00022448"/>
    </source>
</evidence>
<comment type="catalytic activity">
    <reaction evidence="1 9">
        <text>riboflavin(in) = riboflavin(out)</text>
        <dbReference type="Rhea" id="RHEA:35015"/>
        <dbReference type="ChEBI" id="CHEBI:57986"/>
    </reaction>
</comment>
<gene>
    <name evidence="11" type="primary">LOC117576378</name>
</gene>
<evidence type="ECO:0000256" key="7">
    <source>
        <dbReference type="ARBA" id="ARBA00022989"/>
    </source>
</evidence>
<feature type="transmembrane region" description="Helical" evidence="9">
    <location>
        <begin position="73"/>
        <end position="90"/>
    </location>
</feature>
<evidence type="ECO:0000313" key="11">
    <source>
        <dbReference type="RefSeq" id="XP_034116967.2"/>
    </source>
</evidence>
<feature type="transmembrane region" description="Helical" evidence="9">
    <location>
        <begin position="323"/>
        <end position="344"/>
    </location>
</feature>
<organism evidence="10 11">
    <name type="scientific">Drosophila albomicans</name>
    <name type="common">Fruit fly</name>
    <dbReference type="NCBI Taxonomy" id="7291"/>
    <lineage>
        <taxon>Eukaryota</taxon>
        <taxon>Metazoa</taxon>
        <taxon>Ecdysozoa</taxon>
        <taxon>Arthropoda</taxon>
        <taxon>Hexapoda</taxon>
        <taxon>Insecta</taxon>
        <taxon>Pterygota</taxon>
        <taxon>Neoptera</taxon>
        <taxon>Endopterygota</taxon>
        <taxon>Diptera</taxon>
        <taxon>Brachycera</taxon>
        <taxon>Muscomorpha</taxon>
        <taxon>Ephydroidea</taxon>
        <taxon>Drosophilidae</taxon>
        <taxon>Drosophila</taxon>
    </lineage>
</organism>
<feature type="transmembrane region" description="Helical" evidence="9">
    <location>
        <begin position="209"/>
        <end position="231"/>
    </location>
</feature>
<comment type="function">
    <text evidence="9">Plasma membrane transporter mediating the uptake by cells of the water soluble vitamin B2/riboflavin that plays a key role in biochemical oxidation-reduction reactions of the carbohydrate, lipid, and amino acid metabolism.</text>
</comment>
<dbReference type="GO" id="GO:0032217">
    <property type="term" value="F:riboflavin transmembrane transporter activity"/>
    <property type="evidence" value="ECO:0007669"/>
    <property type="project" value="UniProtKB-UniRule"/>
</dbReference>
<keyword evidence="4 9" id="KW-0813">Transport</keyword>
<feature type="transmembrane region" description="Helical" evidence="9">
    <location>
        <begin position="385"/>
        <end position="405"/>
    </location>
</feature>
<dbReference type="Proteomes" id="UP000515160">
    <property type="component" value="Chromosome 2R"/>
</dbReference>
<feature type="transmembrane region" description="Helical" evidence="9">
    <location>
        <begin position="110"/>
        <end position="131"/>
    </location>
</feature>
<dbReference type="InterPro" id="IPR009357">
    <property type="entry name" value="Riboflavin_transptr"/>
</dbReference>
<evidence type="ECO:0000256" key="8">
    <source>
        <dbReference type="ARBA" id="ARBA00023136"/>
    </source>
</evidence>
<dbReference type="GeneID" id="117576378"/>
<keyword evidence="6 9" id="KW-0812">Transmembrane</keyword>
<keyword evidence="8 9" id="KW-0472">Membrane</keyword>
<feature type="transmembrane region" description="Helical" evidence="9">
    <location>
        <begin position="452"/>
        <end position="474"/>
    </location>
</feature>
<feature type="transmembrane region" description="Helical" evidence="9">
    <location>
        <begin position="417"/>
        <end position="440"/>
    </location>
</feature>
<keyword evidence="5 9" id="KW-1003">Cell membrane</keyword>
<dbReference type="Pfam" id="PF06237">
    <property type="entry name" value="SLC52_ribofla_tr"/>
    <property type="match status" value="1"/>
</dbReference>
<evidence type="ECO:0000256" key="1">
    <source>
        <dbReference type="ARBA" id="ARBA00000215"/>
    </source>
</evidence>
<evidence type="ECO:0000256" key="5">
    <source>
        <dbReference type="ARBA" id="ARBA00022475"/>
    </source>
</evidence>
<comment type="similarity">
    <text evidence="3 9">Belongs to the riboflavin transporter family.</text>
</comment>
<feature type="transmembrane region" description="Helical" evidence="9">
    <location>
        <begin position="263"/>
        <end position="282"/>
    </location>
</feature>
<comment type="subcellular location">
    <subcellularLocation>
        <location evidence="2 9">Cell membrane</location>
        <topology evidence="2 9">Multi-pass membrane protein</topology>
    </subcellularLocation>
</comment>
<keyword evidence="10" id="KW-1185">Reference proteome</keyword>
<protein>
    <recommendedName>
        <fullName evidence="9">Riboflavin transporter</fullName>
    </recommendedName>
</protein>
<evidence type="ECO:0000256" key="6">
    <source>
        <dbReference type="ARBA" id="ARBA00022692"/>
    </source>
</evidence>
<proteinExistence type="inferred from homology"/>